<reference evidence="7 8" key="1">
    <citation type="submission" date="2020-11" db="EMBL/GenBank/DDBJ databases">
        <title>Pedobacter endophytica, an endophytic bacteria isolated form Carex pumila.</title>
        <authorList>
            <person name="Peng Y."/>
            <person name="Jiang L."/>
            <person name="Lee J."/>
        </authorList>
    </citation>
    <scope>NUCLEOTIDE SEQUENCE [LARGE SCALE GENOMIC DNA]</scope>
    <source>
        <strain evidence="7 8">JBR3-12</strain>
    </source>
</reference>
<dbReference type="Proteomes" id="UP000594759">
    <property type="component" value="Chromosome"/>
</dbReference>
<evidence type="ECO:0000313" key="7">
    <source>
        <dbReference type="EMBL" id="QPH41269.1"/>
    </source>
</evidence>
<dbReference type="InterPro" id="IPR036890">
    <property type="entry name" value="HATPase_C_sf"/>
</dbReference>
<dbReference type="KEGG" id="pex:IZT61_08445"/>
<organism evidence="7 8">
    <name type="scientific">Pedobacter endophyticus</name>
    <dbReference type="NCBI Taxonomy" id="2789740"/>
    <lineage>
        <taxon>Bacteria</taxon>
        <taxon>Pseudomonadati</taxon>
        <taxon>Bacteroidota</taxon>
        <taxon>Sphingobacteriia</taxon>
        <taxon>Sphingobacteriales</taxon>
        <taxon>Sphingobacteriaceae</taxon>
        <taxon>Pedobacter</taxon>
    </lineage>
</organism>
<dbReference type="CDD" id="cd00130">
    <property type="entry name" value="PAS"/>
    <property type="match status" value="1"/>
</dbReference>
<dbReference type="Pfam" id="PF02518">
    <property type="entry name" value="HATPase_c"/>
    <property type="match status" value="1"/>
</dbReference>
<dbReference type="InterPro" id="IPR035965">
    <property type="entry name" value="PAS-like_dom_sf"/>
</dbReference>
<dbReference type="SUPFAM" id="SSF55874">
    <property type="entry name" value="ATPase domain of HSP90 chaperone/DNA topoisomerase II/histidine kinase"/>
    <property type="match status" value="1"/>
</dbReference>
<dbReference type="SMART" id="SM00387">
    <property type="entry name" value="HATPase_c"/>
    <property type="match status" value="1"/>
</dbReference>
<keyword evidence="2" id="KW-0418">Kinase</keyword>
<dbReference type="NCBIfam" id="TIGR00229">
    <property type="entry name" value="sensory_box"/>
    <property type="match status" value="1"/>
</dbReference>
<dbReference type="SUPFAM" id="SSF55785">
    <property type="entry name" value="PYP-like sensor domain (PAS domain)"/>
    <property type="match status" value="2"/>
</dbReference>
<feature type="domain" description="Histidine kinase" evidence="5">
    <location>
        <begin position="445"/>
        <end position="533"/>
    </location>
</feature>
<evidence type="ECO:0000256" key="3">
    <source>
        <dbReference type="ARBA" id="ARBA00023012"/>
    </source>
</evidence>
<feature type="domain" description="PAC" evidence="6">
    <location>
        <begin position="270"/>
        <end position="321"/>
    </location>
</feature>
<dbReference type="CDD" id="cd16917">
    <property type="entry name" value="HATPase_UhpB-NarQ-NarX-like"/>
    <property type="match status" value="1"/>
</dbReference>
<evidence type="ECO:0000259" key="5">
    <source>
        <dbReference type="PROSITE" id="PS50109"/>
    </source>
</evidence>
<dbReference type="PANTHER" id="PTHR24421:SF58">
    <property type="entry name" value="SIGNAL TRANSDUCTION HISTIDINE-PROTEIN KINASE_PHOSPHATASE UHPB"/>
    <property type="match status" value="1"/>
</dbReference>
<dbReference type="Gene3D" id="1.20.5.1930">
    <property type="match status" value="1"/>
</dbReference>
<protein>
    <submittedName>
        <fullName evidence="7">PAS domain S-box protein</fullName>
    </submittedName>
</protein>
<dbReference type="InterPro" id="IPR000700">
    <property type="entry name" value="PAS-assoc_C"/>
</dbReference>
<dbReference type="Gene3D" id="3.30.450.20">
    <property type="entry name" value="PAS domain"/>
    <property type="match status" value="2"/>
</dbReference>
<dbReference type="InterPro" id="IPR000014">
    <property type="entry name" value="PAS"/>
</dbReference>
<evidence type="ECO:0000259" key="6">
    <source>
        <dbReference type="PROSITE" id="PS50113"/>
    </source>
</evidence>
<dbReference type="PANTHER" id="PTHR24421">
    <property type="entry name" value="NITRATE/NITRITE SENSOR PROTEIN NARX-RELATED"/>
    <property type="match status" value="1"/>
</dbReference>
<evidence type="ECO:0000256" key="4">
    <source>
        <dbReference type="SAM" id="Coils"/>
    </source>
</evidence>
<dbReference type="PROSITE" id="PS50109">
    <property type="entry name" value="HIS_KIN"/>
    <property type="match status" value="1"/>
</dbReference>
<gene>
    <name evidence="7" type="ORF">IZT61_08445</name>
</gene>
<evidence type="ECO:0000256" key="1">
    <source>
        <dbReference type="ARBA" id="ARBA00022679"/>
    </source>
</evidence>
<dbReference type="InterPro" id="IPR050482">
    <property type="entry name" value="Sensor_HK_TwoCompSys"/>
</dbReference>
<dbReference type="Pfam" id="PF13426">
    <property type="entry name" value="PAS_9"/>
    <property type="match status" value="1"/>
</dbReference>
<keyword evidence="8" id="KW-1185">Reference proteome</keyword>
<feature type="coiled-coil region" evidence="4">
    <location>
        <begin position="39"/>
        <end position="70"/>
    </location>
</feature>
<dbReference type="InterPro" id="IPR005467">
    <property type="entry name" value="His_kinase_dom"/>
</dbReference>
<dbReference type="InterPro" id="IPR003594">
    <property type="entry name" value="HATPase_dom"/>
</dbReference>
<accession>A0A7S9L2W8</accession>
<dbReference type="GO" id="GO:0000160">
    <property type="term" value="P:phosphorelay signal transduction system"/>
    <property type="evidence" value="ECO:0007669"/>
    <property type="project" value="UniProtKB-KW"/>
</dbReference>
<evidence type="ECO:0000256" key="2">
    <source>
        <dbReference type="ARBA" id="ARBA00022777"/>
    </source>
</evidence>
<keyword evidence="3" id="KW-0902">Two-component regulatory system</keyword>
<proteinExistence type="predicted"/>
<dbReference type="AlphaFoldDB" id="A0A7S9L2W8"/>
<dbReference type="RefSeq" id="WP_196100720.1">
    <property type="nucleotide sequence ID" value="NZ_CP064939.1"/>
</dbReference>
<evidence type="ECO:0000313" key="8">
    <source>
        <dbReference type="Proteomes" id="UP000594759"/>
    </source>
</evidence>
<keyword evidence="4" id="KW-0175">Coiled coil</keyword>
<dbReference type="GO" id="GO:0016301">
    <property type="term" value="F:kinase activity"/>
    <property type="evidence" value="ECO:0007669"/>
    <property type="project" value="UniProtKB-KW"/>
</dbReference>
<dbReference type="Gene3D" id="3.30.565.10">
    <property type="entry name" value="Histidine kinase-like ATPase, C-terminal domain"/>
    <property type="match status" value="1"/>
</dbReference>
<keyword evidence="1" id="KW-0808">Transferase</keyword>
<dbReference type="EMBL" id="CP064939">
    <property type="protein sequence ID" value="QPH41269.1"/>
    <property type="molecule type" value="Genomic_DNA"/>
</dbReference>
<dbReference type="PROSITE" id="PS50113">
    <property type="entry name" value="PAC"/>
    <property type="match status" value="1"/>
</dbReference>
<sequence>MKNNDIIYRESVLGALRSKAEQLFYTDADKRHPEGGDRTAQLLHELEIYELELQLQNEELRSSYAALEMERLKFVSLFNTAPVGYLILDNRGTISEINETGLQLIYNQGAGIKGKPLKSFIVDDSQHAYASFVERISETDERLQCEVRLKTKKTETRYVQLNGIKAPGTNTDQQSFYITITDVTHAKRNEQELWETTERLNQTLKVSLTGTWMVKSKGEKIFLDEYSKNILDIQNRAQLVPWKALLDILVEEDRPKLNALFSNCDESHEIDLELRLIKRNGHLKTILVKGKSVNPIYGSSYYAGIMTDITDRKRNLQLREETEDIQRRLLRRAAIEAQEKERDNLSAALHNSVCQILYGIRFNLSQLAKQESFKSHLDGINSLLDQAIREVRTISVELTPSILKDFGFVAGIKDMTDRLGRAGFKVTTSIDQRADQLPEETQLYLFRIVQELLNNSIKHSGTNSASVSLCAKNGEVDLIVSDAGRGLSSQLNDAFKKGSGLRGIKNRVSLLNGTMTIEDADGITFKIHLPKGV</sequence>
<name>A0A7S9L2W8_9SPHI</name>
<dbReference type="SMART" id="SM00091">
    <property type="entry name" value="PAS"/>
    <property type="match status" value="2"/>
</dbReference>